<reference evidence="1" key="2">
    <citation type="submission" date="2020-11" db="EMBL/GenBank/DDBJ databases">
        <authorList>
            <person name="McCartney M.A."/>
            <person name="Auch B."/>
            <person name="Kono T."/>
            <person name="Mallez S."/>
            <person name="Becker A."/>
            <person name="Gohl D.M."/>
            <person name="Silverstein K.A.T."/>
            <person name="Koren S."/>
            <person name="Bechman K.B."/>
            <person name="Herman A."/>
            <person name="Abrahante J.E."/>
            <person name="Garbe J."/>
        </authorList>
    </citation>
    <scope>NUCLEOTIDE SEQUENCE</scope>
    <source>
        <strain evidence="1">Duluth1</strain>
        <tissue evidence="1">Whole animal</tissue>
    </source>
</reference>
<dbReference type="EMBL" id="JAIWYP010000002">
    <property type="protein sequence ID" value="KAH3869412.1"/>
    <property type="molecule type" value="Genomic_DNA"/>
</dbReference>
<accession>A0A9D4M5A9</accession>
<evidence type="ECO:0000313" key="1">
    <source>
        <dbReference type="EMBL" id="KAH3869412.1"/>
    </source>
</evidence>
<sequence>MLDVQALETQEKEFSIMALLKVPDTERNSKGEKRQRIRPTFRVNGMVVCRQTFLLLYCLSVDKLKALQKHFLEQGVVPRVHGNTGRKPAHAISYDDVLRVVRCIQNTSNERGIPQPAAPRGIDNFPLVYLSAETTKLARHEEYSTTCTNQQVRALRLTAFKDVWRICLPHVRIASPRDNVCATCEKMRHGVMDAITEEEKLLAVDALKTHILQAQTVNKI</sequence>
<organism evidence="1 2">
    <name type="scientific">Dreissena polymorpha</name>
    <name type="common">Zebra mussel</name>
    <name type="synonym">Mytilus polymorpha</name>
    <dbReference type="NCBI Taxonomy" id="45954"/>
    <lineage>
        <taxon>Eukaryota</taxon>
        <taxon>Metazoa</taxon>
        <taxon>Spiralia</taxon>
        <taxon>Lophotrochozoa</taxon>
        <taxon>Mollusca</taxon>
        <taxon>Bivalvia</taxon>
        <taxon>Autobranchia</taxon>
        <taxon>Heteroconchia</taxon>
        <taxon>Euheterodonta</taxon>
        <taxon>Imparidentia</taxon>
        <taxon>Neoheterodontei</taxon>
        <taxon>Myida</taxon>
        <taxon>Dreissenoidea</taxon>
        <taxon>Dreissenidae</taxon>
        <taxon>Dreissena</taxon>
    </lineage>
</organism>
<gene>
    <name evidence="1" type="ORF">DPMN_032577</name>
</gene>
<proteinExistence type="predicted"/>
<dbReference type="Proteomes" id="UP000828390">
    <property type="component" value="Unassembled WGS sequence"/>
</dbReference>
<dbReference type="PANTHER" id="PTHR34415">
    <property type="entry name" value="INTEGRASE CATALYTIC DOMAIN-CONTAINING PROTEIN"/>
    <property type="match status" value="1"/>
</dbReference>
<dbReference type="AlphaFoldDB" id="A0A9D4M5A9"/>
<protein>
    <submittedName>
        <fullName evidence="1">Uncharacterized protein</fullName>
    </submittedName>
</protein>
<keyword evidence="2" id="KW-1185">Reference proteome</keyword>
<comment type="caution">
    <text evidence="1">The sequence shown here is derived from an EMBL/GenBank/DDBJ whole genome shotgun (WGS) entry which is preliminary data.</text>
</comment>
<dbReference type="PANTHER" id="PTHR34415:SF1">
    <property type="entry name" value="INTEGRASE CATALYTIC DOMAIN-CONTAINING PROTEIN"/>
    <property type="match status" value="1"/>
</dbReference>
<name>A0A9D4M5A9_DREPO</name>
<reference evidence="1" key="1">
    <citation type="journal article" date="2019" name="bioRxiv">
        <title>The Genome of the Zebra Mussel, Dreissena polymorpha: A Resource for Invasive Species Research.</title>
        <authorList>
            <person name="McCartney M.A."/>
            <person name="Auch B."/>
            <person name="Kono T."/>
            <person name="Mallez S."/>
            <person name="Zhang Y."/>
            <person name="Obille A."/>
            <person name="Becker A."/>
            <person name="Abrahante J.E."/>
            <person name="Garbe J."/>
            <person name="Badalamenti J.P."/>
            <person name="Herman A."/>
            <person name="Mangelson H."/>
            <person name="Liachko I."/>
            <person name="Sullivan S."/>
            <person name="Sone E.D."/>
            <person name="Koren S."/>
            <person name="Silverstein K.A.T."/>
            <person name="Beckman K.B."/>
            <person name="Gohl D.M."/>
        </authorList>
    </citation>
    <scope>NUCLEOTIDE SEQUENCE</scope>
    <source>
        <strain evidence="1">Duluth1</strain>
        <tissue evidence="1">Whole animal</tissue>
    </source>
</reference>
<evidence type="ECO:0000313" key="2">
    <source>
        <dbReference type="Proteomes" id="UP000828390"/>
    </source>
</evidence>